<sequence length="148" mass="16951">MNTIYNMLLITINIVVWVVLSDIATGAPTTILNYYNGNYTETGEGKILRSRQKSGRYGAGAYDIKYEYFVNNRYYISDQVNFKINSYNNAKETIIQYPEGKKVSVYYDAEKPEYSTLELTGIDFGVYGQLLCTFIMILIGHTILPFRS</sequence>
<proteinExistence type="predicted"/>
<feature type="domain" description="DUF3592" evidence="2">
    <location>
        <begin position="44"/>
        <end position="118"/>
    </location>
</feature>
<evidence type="ECO:0000259" key="2">
    <source>
        <dbReference type="Pfam" id="PF12158"/>
    </source>
</evidence>
<accession>A0A9J6RHZ8</accession>
<keyword evidence="1" id="KW-1133">Transmembrane helix</keyword>
<feature type="transmembrane region" description="Helical" evidence="1">
    <location>
        <begin position="124"/>
        <end position="144"/>
    </location>
</feature>
<keyword evidence="4" id="KW-1185">Reference proteome</keyword>
<evidence type="ECO:0000313" key="4">
    <source>
        <dbReference type="Proteomes" id="UP001069090"/>
    </source>
</evidence>
<dbReference type="Pfam" id="PF12158">
    <property type="entry name" value="DUF3592"/>
    <property type="match status" value="1"/>
</dbReference>
<dbReference type="EMBL" id="JAPTGG010000002">
    <property type="protein sequence ID" value="MCZ0864075.1"/>
    <property type="molecule type" value="Genomic_DNA"/>
</dbReference>
<dbReference type="Proteomes" id="UP001069090">
    <property type="component" value="Unassembled WGS sequence"/>
</dbReference>
<dbReference type="AlphaFoldDB" id="A0A9J6RHZ8"/>
<dbReference type="RefSeq" id="WP_258330233.1">
    <property type="nucleotide sequence ID" value="NZ_JAPTGG010000002.1"/>
</dbReference>
<organism evidence="3 4">
    <name type="scientific">Dasania phycosphaerae</name>
    <dbReference type="NCBI Taxonomy" id="2950436"/>
    <lineage>
        <taxon>Bacteria</taxon>
        <taxon>Pseudomonadati</taxon>
        <taxon>Pseudomonadota</taxon>
        <taxon>Gammaproteobacteria</taxon>
        <taxon>Cellvibrionales</taxon>
        <taxon>Spongiibacteraceae</taxon>
        <taxon>Dasania</taxon>
    </lineage>
</organism>
<dbReference type="InterPro" id="IPR021994">
    <property type="entry name" value="DUF3592"/>
</dbReference>
<evidence type="ECO:0000313" key="3">
    <source>
        <dbReference type="EMBL" id="MCZ0864075.1"/>
    </source>
</evidence>
<comment type="caution">
    <text evidence="3">The sequence shown here is derived from an EMBL/GenBank/DDBJ whole genome shotgun (WGS) entry which is preliminary data.</text>
</comment>
<evidence type="ECO:0000256" key="1">
    <source>
        <dbReference type="SAM" id="Phobius"/>
    </source>
</evidence>
<name>A0A9J6RHZ8_9GAMM</name>
<protein>
    <submittedName>
        <fullName evidence="3">DUF3592 domain-containing protein</fullName>
    </submittedName>
</protein>
<reference evidence="3 4" key="1">
    <citation type="submission" date="2022-12" db="EMBL/GenBank/DDBJ databases">
        <title>Dasania phycosphaerae sp. nov., isolated from particulate material of the south coast of Korea.</title>
        <authorList>
            <person name="Jiang Y."/>
        </authorList>
    </citation>
    <scope>NUCLEOTIDE SEQUENCE [LARGE SCALE GENOMIC DNA]</scope>
    <source>
        <strain evidence="3 4">GY-19</strain>
    </source>
</reference>
<keyword evidence="1" id="KW-0472">Membrane</keyword>
<keyword evidence="1" id="KW-0812">Transmembrane</keyword>
<gene>
    <name evidence="3" type="ORF">O0V09_02615</name>
</gene>